<dbReference type="PROSITE" id="PS50914">
    <property type="entry name" value="BON"/>
    <property type="match status" value="3"/>
</dbReference>
<protein>
    <submittedName>
        <fullName evidence="3">BON domain-containing protein</fullName>
    </submittedName>
</protein>
<dbReference type="InterPro" id="IPR051686">
    <property type="entry name" value="Lipoprotein_DolP"/>
</dbReference>
<feature type="domain" description="BON" evidence="2">
    <location>
        <begin position="107"/>
        <end position="179"/>
    </location>
</feature>
<gene>
    <name evidence="3" type="ORF">P8935_19135</name>
</gene>
<feature type="signal peptide" evidence="1">
    <location>
        <begin position="1"/>
        <end position="30"/>
    </location>
</feature>
<evidence type="ECO:0000259" key="2">
    <source>
        <dbReference type="PROSITE" id="PS50914"/>
    </source>
</evidence>
<dbReference type="PANTHER" id="PTHR34606">
    <property type="entry name" value="BON DOMAIN-CONTAINING PROTEIN"/>
    <property type="match status" value="1"/>
</dbReference>
<organism evidence="3">
    <name type="scientific">Telmatobacter sp. DSM 110680</name>
    <dbReference type="NCBI Taxonomy" id="3036704"/>
    <lineage>
        <taxon>Bacteria</taxon>
        <taxon>Pseudomonadati</taxon>
        <taxon>Acidobacteriota</taxon>
        <taxon>Terriglobia</taxon>
        <taxon>Terriglobales</taxon>
        <taxon>Acidobacteriaceae</taxon>
        <taxon>Telmatobacter</taxon>
    </lineage>
</organism>
<dbReference type="EMBL" id="CP121196">
    <property type="protein sequence ID" value="XBH16676.1"/>
    <property type="molecule type" value="Genomic_DNA"/>
</dbReference>
<accession>A0AAU7DH36</accession>
<dbReference type="Pfam" id="PF04972">
    <property type="entry name" value="BON"/>
    <property type="match status" value="3"/>
</dbReference>
<feature type="chain" id="PRO_5043783861" evidence="1">
    <location>
        <begin position="31"/>
        <end position="265"/>
    </location>
</feature>
<evidence type="ECO:0000313" key="3">
    <source>
        <dbReference type="EMBL" id="XBH16676.1"/>
    </source>
</evidence>
<sequence>MKTTKNILATAGIAAALALSVAGIPQVSYAATGFGAAMGQDSSGDAQAKLKKSQFKDVKVTVENGIATLSGTVSLYEYKKDAANRVRKVKGVTAVRNEIQVSGPNVEDNELKTKLAEKLAYDRVGYGTTPFNAITVNVENGMVTLGGHAYSDVDKDSAVALVSTYPGVKDVSDEIEVDPTSIMDDQTRMAVARAIYGYPSLNRYASDPAKPIRISVQNGHVELYGVVDSKADKDTAYLRANAVPGIFSVKNYLQVAGKENENEKP</sequence>
<feature type="domain" description="BON" evidence="2">
    <location>
        <begin position="183"/>
        <end position="257"/>
    </location>
</feature>
<dbReference type="RefSeq" id="WP_348261905.1">
    <property type="nucleotide sequence ID" value="NZ_CP121196.1"/>
</dbReference>
<proteinExistence type="predicted"/>
<keyword evidence="1" id="KW-0732">Signal</keyword>
<dbReference type="PANTHER" id="PTHR34606:SF4">
    <property type="entry name" value="OUTER MEMBRANE LIPOPROTEIN DOLP"/>
    <property type="match status" value="1"/>
</dbReference>
<reference evidence="3" key="1">
    <citation type="submission" date="2023-03" db="EMBL/GenBank/DDBJ databases">
        <title>Edaphobacter sp.</title>
        <authorList>
            <person name="Huber K.J."/>
            <person name="Papendorf J."/>
            <person name="Pilke C."/>
            <person name="Bunk B."/>
            <person name="Sproeer C."/>
            <person name="Pester M."/>
        </authorList>
    </citation>
    <scope>NUCLEOTIDE SEQUENCE</scope>
    <source>
        <strain evidence="3">DSM 110680</strain>
    </source>
</reference>
<dbReference type="InterPro" id="IPR007055">
    <property type="entry name" value="BON_dom"/>
</dbReference>
<feature type="domain" description="BON" evidence="2">
    <location>
        <begin position="35"/>
        <end position="103"/>
    </location>
</feature>
<dbReference type="Gene3D" id="3.30.1340.30">
    <property type="match status" value="3"/>
</dbReference>
<evidence type="ECO:0000256" key="1">
    <source>
        <dbReference type="SAM" id="SignalP"/>
    </source>
</evidence>
<name>A0AAU7DH36_9BACT</name>
<dbReference type="AlphaFoldDB" id="A0AAU7DH36"/>